<organism evidence="1 2">
    <name type="scientific">Pseudomonas amygdali pv. hibisci</name>
    <dbReference type="NCBI Taxonomy" id="251723"/>
    <lineage>
        <taxon>Bacteria</taxon>
        <taxon>Pseudomonadati</taxon>
        <taxon>Pseudomonadota</taxon>
        <taxon>Gammaproteobacteria</taxon>
        <taxon>Pseudomonadales</taxon>
        <taxon>Pseudomonadaceae</taxon>
        <taxon>Pseudomonas</taxon>
        <taxon>Pseudomonas amygdali</taxon>
    </lineage>
</organism>
<dbReference type="Proteomes" id="UP000050545">
    <property type="component" value="Unassembled WGS sequence"/>
</dbReference>
<proteinExistence type="predicted"/>
<sequence length="117" mass="13231">MQCCVRHRPAGQPSDLRHKSLRRPGTRFPFSLLSLRYCASLPPLALRRDPLPFRSYTNVLAHCRVTLVLRISGCLQQDHPGKLLENFSWHAQGTGRILAGQPDGMLRRTGHVQLHMG</sequence>
<evidence type="ECO:0000313" key="1">
    <source>
        <dbReference type="EMBL" id="KPX54890.1"/>
    </source>
</evidence>
<keyword evidence="1" id="KW-0449">Lipoprotein</keyword>
<comment type="caution">
    <text evidence="1">The sequence shown here is derived from an EMBL/GenBank/DDBJ whole genome shotgun (WGS) entry which is preliminary data.</text>
</comment>
<evidence type="ECO:0000313" key="2">
    <source>
        <dbReference type="Proteomes" id="UP000050545"/>
    </source>
</evidence>
<accession>A0AB34U7E6</accession>
<protein>
    <submittedName>
        <fullName evidence="1">Lipoprotein</fullName>
    </submittedName>
</protein>
<gene>
    <name evidence="1" type="ORF">ALO67_04482</name>
</gene>
<dbReference type="AlphaFoldDB" id="A0AB34U7E6"/>
<dbReference type="EMBL" id="LJQN01000081">
    <property type="protein sequence ID" value="KPX54890.1"/>
    <property type="molecule type" value="Genomic_DNA"/>
</dbReference>
<reference evidence="1 2" key="1">
    <citation type="submission" date="2015-09" db="EMBL/GenBank/DDBJ databases">
        <title>Genome announcement of multiple Pseudomonas syringae strains.</title>
        <authorList>
            <person name="Thakur S."/>
            <person name="Wang P.W."/>
            <person name="Gong Y."/>
            <person name="Weir B.S."/>
            <person name="Guttman D.S."/>
        </authorList>
    </citation>
    <scope>NUCLEOTIDE SEQUENCE [LARGE SCALE GENOMIC DNA]</scope>
    <source>
        <strain evidence="1 2">ICMP9623</strain>
    </source>
</reference>
<name>A0AB34U7E6_PSEA0</name>